<proteinExistence type="predicted"/>
<dbReference type="Gene3D" id="2.60.120.10">
    <property type="entry name" value="Jelly Rolls"/>
    <property type="match status" value="1"/>
</dbReference>
<evidence type="ECO:0000256" key="1">
    <source>
        <dbReference type="ARBA" id="ARBA00023015"/>
    </source>
</evidence>
<dbReference type="Pfam" id="PF07883">
    <property type="entry name" value="Cupin_2"/>
    <property type="match status" value="1"/>
</dbReference>
<keyword evidence="3" id="KW-0804">Transcription</keyword>
<dbReference type="SUPFAM" id="SSF51182">
    <property type="entry name" value="RmlC-like cupins"/>
    <property type="match status" value="1"/>
</dbReference>
<dbReference type="RefSeq" id="WP_258383871.1">
    <property type="nucleotide sequence ID" value="NZ_CP091430.1"/>
</dbReference>
<dbReference type="EMBL" id="CP091430">
    <property type="protein sequence ID" value="UVI27781.1"/>
    <property type="molecule type" value="Genomic_DNA"/>
</dbReference>
<dbReference type="PROSITE" id="PS01124">
    <property type="entry name" value="HTH_ARAC_FAMILY_2"/>
    <property type="match status" value="1"/>
</dbReference>
<dbReference type="SUPFAM" id="SSF46689">
    <property type="entry name" value="Homeodomain-like"/>
    <property type="match status" value="2"/>
</dbReference>
<protein>
    <submittedName>
        <fullName evidence="5">AraC family transcriptional regulator</fullName>
    </submittedName>
</protein>
<feature type="domain" description="HTH araC/xylS-type" evidence="4">
    <location>
        <begin position="191"/>
        <end position="289"/>
    </location>
</feature>
<dbReference type="InterPro" id="IPR009057">
    <property type="entry name" value="Homeodomain-like_sf"/>
</dbReference>
<dbReference type="InterPro" id="IPR011051">
    <property type="entry name" value="RmlC_Cupin_sf"/>
</dbReference>
<keyword evidence="6" id="KW-1185">Reference proteome</keyword>
<accession>A0ABY5S1N8</accession>
<dbReference type="Proteomes" id="UP001057877">
    <property type="component" value="Chromosome"/>
</dbReference>
<name>A0ABY5S1N8_9BACL</name>
<evidence type="ECO:0000313" key="5">
    <source>
        <dbReference type="EMBL" id="UVI27781.1"/>
    </source>
</evidence>
<keyword evidence="1" id="KW-0805">Transcription regulation</keyword>
<dbReference type="PANTHER" id="PTHR43280">
    <property type="entry name" value="ARAC-FAMILY TRANSCRIPTIONAL REGULATOR"/>
    <property type="match status" value="1"/>
</dbReference>
<keyword evidence="2" id="KW-0238">DNA-binding</keyword>
<dbReference type="Gene3D" id="1.10.10.60">
    <property type="entry name" value="Homeodomain-like"/>
    <property type="match status" value="1"/>
</dbReference>
<dbReference type="InterPro" id="IPR018060">
    <property type="entry name" value="HTH_AraC"/>
</dbReference>
<dbReference type="PROSITE" id="PS00041">
    <property type="entry name" value="HTH_ARAC_FAMILY_1"/>
    <property type="match status" value="1"/>
</dbReference>
<dbReference type="Pfam" id="PF12833">
    <property type="entry name" value="HTH_18"/>
    <property type="match status" value="1"/>
</dbReference>
<dbReference type="PANTHER" id="PTHR43280:SF28">
    <property type="entry name" value="HTH-TYPE TRANSCRIPTIONAL ACTIVATOR RHAS"/>
    <property type="match status" value="1"/>
</dbReference>
<sequence length="294" mass="34348">MKFVQTELNEIISIQNLISLHDFEFSKDFSFQGERHDFWEFLYVDKGEVEVFAGEDGYKLKQGEAIFHKPNEFHGVRANRRTAPNVIVVSFVCTSAAMVFFHDKIFSLDTRQREMLAQVLKNGYLAFQPPFDDPHEHTLVKRSNAPAGTEQLIKIYLELLLVSLLQSGDAKQREQPLSFATKERSELELFKMMTHYMEQHVDDPITLDHICKRFNLSRSYAVTLFRERAGQSIMKYFKSLKIAKAKRMIREEQHNFSQIAFMLNYSNIHNFSRHFKSVTDMSPSEYARSVKAKL</sequence>
<reference evidence="5" key="1">
    <citation type="submission" date="2022-01" db="EMBL/GenBank/DDBJ databases">
        <title>Paenibacillus spongiae sp. nov., isolated from marine sponge.</title>
        <authorList>
            <person name="Li Z."/>
            <person name="Zhang M."/>
        </authorList>
    </citation>
    <scope>NUCLEOTIDE SEQUENCE</scope>
    <source>
        <strain evidence="5">PHS-Z3</strain>
    </source>
</reference>
<dbReference type="InterPro" id="IPR013096">
    <property type="entry name" value="Cupin_2"/>
</dbReference>
<evidence type="ECO:0000256" key="3">
    <source>
        <dbReference type="ARBA" id="ARBA00023163"/>
    </source>
</evidence>
<dbReference type="SMART" id="SM00342">
    <property type="entry name" value="HTH_ARAC"/>
    <property type="match status" value="1"/>
</dbReference>
<evidence type="ECO:0000256" key="2">
    <source>
        <dbReference type="ARBA" id="ARBA00023125"/>
    </source>
</evidence>
<evidence type="ECO:0000313" key="6">
    <source>
        <dbReference type="Proteomes" id="UP001057877"/>
    </source>
</evidence>
<organism evidence="5 6">
    <name type="scientific">Paenibacillus spongiae</name>
    <dbReference type="NCBI Taxonomy" id="2909671"/>
    <lineage>
        <taxon>Bacteria</taxon>
        <taxon>Bacillati</taxon>
        <taxon>Bacillota</taxon>
        <taxon>Bacilli</taxon>
        <taxon>Bacillales</taxon>
        <taxon>Paenibacillaceae</taxon>
        <taxon>Paenibacillus</taxon>
    </lineage>
</organism>
<dbReference type="InterPro" id="IPR018062">
    <property type="entry name" value="HTH_AraC-typ_CS"/>
</dbReference>
<evidence type="ECO:0000259" key="4">
    <source>
        <dbReference type="PROSITE" id="PS01124"/>
    </source>
</evidence>
<gene>
    <name evidence="5" type="ORF">L1F29_20200</name>
</gene>
<dbReference type="InterPro" id="IPR014710">
    <property type="entry name" value="RmlC-like_jellyroll"/>
</dbReference>